<dbReference type="InterPro" id="IPR039568">
    <property type="entry name" value="Peptidase_MA-like_dom"/>
</dbReference>
<evidence type="ECO:0000313" key="3">
    <source>
        <dbReference type="Proteomes" id="UP000811545"/>
    </source>
</evidence>
<organism evidence="2 3">
    <name type="scientific">Psychracetigena formicireducens</name>
    <dbReference type="NCBI Taxonomy" id="2986056"/>
    <lineage>
        <taxon>Bacteria</taxon>
        <taxon>Bacillati</taxon>
        <taxon>Candidatus Lithacetigenota</taxon>
        <taxon>Candidatus Psychracetigena</taxon>
    </lineage>
</organism>
<reference evidence="2 3" key="1">
    <citation type="journal article" date="2021" name="bioRxiv">
        <title>Unique metabolic strategies in Hadean analogues reveal hints for primordial physiology.</title>
        <authorList>
            <person name="Nobu M.K."/>
            <person name="Nakai R."/>
            <person name="Tamazawa S."/>
            <person name="Mori H."/>
            <person name="Toyoda A."/>
            <person name="Ijiri A."/>
            <person name="Suzuki S."/>
            <person name="Kurokawa K."/>
            <person name="Kamagata Y."/>
            <person name="Tamaki H."/>
        </authorList>
    </citation>
    <scope>NUCLEOTIDE SEQUENCE [LARGE SCALE GENOMIC DNA]</scope>
    <source>
        <strain evidence="2">BS525</strain>
    </source>
</reference>
<dbReference type="Pfam" id="PF13485">
    <property type="entry name" value="Peptidase_MA_2"/>
    <property type="match status" value="1"/>
</dbReference>
<dbReference type="AlphaFoldDB" id="A0A9E2F2N7"/>
<comment type="caution">
    <text evidence="2">The sequence shown here is derived from an EMBL/GenBank/DDBJ whole genome shotgun (WGS) entry which is preliminary data.</text>
</comment>
<evidence type="ECO:0000259" key="1">
    <source>
        <dbReference type="Pfam" id="PF13485"/>
    </source>
</evidence>
<gene>
    <name evidence="2" type="ORF">DDT42_01749</name>
</gene>
<dbReference type="EMBL" id="QLTW01000203">
    <property type="protein sequence ID" value="MBT9145872.1"/>
    <property type="molecule type" value="Genomic_DNA"/>
</dbReference>
<accession>A0A9E2F2N7</accession>
<proteinExistence type="predicted"/>
<dbReference type="Gene3D" id="1.10.390.20">
    <property type="match status" value="1"/>
</dbReference>
<name>A0A9E2F2N7_PSYF1</name>
<dbReference type="Proteomes" id="UP000811545">
    <property type="component" value="Unassembled WGS sequence"/>
</dbReference>
<protein>
    <recommendedName>
        <fullName evidence="1">Peptidase MA-like domain-containing protein</fullName>
    </recommendedName>
</protein>
<evidence type="ECO:0000313" key="2">
    <source>
        <dbReference type="EMBL" id="MBT9145872.1"/>
    </source>
</evidence>
<feature type="domain" description="Peptidase MA-like" evidence="1">
    <location>
        <begin position="27"/>
        <end position="164"/>
    </location>
</feature>
<sequence>MEAQKKFGRSERVSAWAAGNRTIFSYHLNLSTKILLHEMAHEIHNEYIRYRHSPIWWKEGIAMFSSLSESEIRGRVQQARFRVINNTHIPLTQLIFFYEGEEECDLVYNVGLSVVVFLLNEYGASSFTAFNKAMREGKNFESALSSVYDIRNISKLNDKWEEALQDWKTWESMIKNLPKMLEE</sequence>